<evidence type="ECO:0000313" key="1">
    <source>
        <dbReference type="EMBL" id="KAI0088741.1"/>
    </source>
</evidence>
<sequence>MDPQATQQEPKTKYVLAGQPTGWAAMAKDVREFDEEKVRSSKEDVDTLLVFAGLFSAVLTAFLVASYPNPQPSPMAIMNYDLERIAMQTASYNFSDGKLVSSTILSSSLPPFQASNEDIRVNILWFTSLTLSLMTASFGMLVKQWLREFLAVEVPPSQACLRIRHFREPQIQKWRVYEIVACLPLLLQLSLALFFLGLCYFASSVHESVGHTTLPLVVGWALCFFGATALPIFFPRCPYQTNLLKTAISFLHRPIRRLAARIRSACTVALEDVMRMYEAEYWRLRCGSHYTRIEFEEWFGRQKTTIHERWLVALESVSRCISFYLPDEQLLVDNPSFDVDILVAVDAIQADDETLGTTIREALQYILPEPKDAILFIMQILAHRAPPVAQREGAIPEWPFDVFVLRSLRSPAKTSIMKILADYVDRISPDYSILPQDNRVTDALSEKLRSAQVSARFILVISALTTEEVINIRPDIIQVHLRSCAENSE</sequence>
<proteinExistence type="predicted"/>
<accession>A0ACB8U3H0</accession>
<evidence type="ECO:0000313" key="2">
    <source>
        <dbReference type="Proteomes" id="UP001055072"/>
    </source>
</evidence>
<dbReference type="EMBL" id="MU274912">
    <property type="protein sequence ID" value="KAI0088741.1"/>
    <property type="molecule type" value="Genomic_DNA"/>
</dbReference>
<protein>
    <submittedName>
        <fullName evidence="1">Uncharacterized protein</fullName>
    </submittedName>
</protein>
<gene>
    <name evidence="1" type="ORF">BDY19DRAFT_993586</name>
</gene>
<name>A0ACB8U3H0_9APHY</name>
<dbReference type="Proteomes" id="UP001055072">
    <property type="component" value="Unassembled WGS sequence"/>
</dbReference>
<keyword evidence="2" id="KW-1185">Reference proteome</keyword>
<comment type="caution">
    <text evidence="1">The sequence shown here is derived from an EMBL/GenBank/DDBJ whole genome shotgun (WGS) entry which is preliminary data.</text>
</comment>
<reference evidence="1" key="1">
    <citation type="journal article" date="2021" name="Environ. Microbiol.">
        <title>Gene family expansions and transcriptome signatures uncover fungal adaptations to wood decay.</title>
        <authorList>
            <person name="Hage H."/>
            <person name="Miyauchi S."/>
            <person name="Viragh M."/>
            <person name="Drula E."/>
            <person name="Min B."/>
            <person name="Chaduli D."/>
            <person name="Navarro D."/>
            <person name="Favel A."/>
            <person name="Norest M."/>
            <person name="Lesage-Meessen L."/>
            <person name="Balint B."/>
            <person name="Merenyi Z."/>
            <person name="de Eugenio L."/>
            <person name="Morin E."/>
            <person name="Martinez A.T."/>
            <person name="Baldrian P."/>
            <person name="Stursova M."/>
            <person name="Martinez M.J."/>
            <person name="Novotny C."/>
            <person name="Magnuson J.K."/>
            <person name="Spatafora J.W."/>
            <person name="Maurice S."/>
            <person name="Pangilinan J."/>
            <person name="Andreopoulos W."/>
            <person name="LaButti K."/>
            <person name="Hundley H."/>
            <person name="Na H."/>
            <person name="Kuo A."/>
            <person name="Barry K."/>
            <person name="Lipzen A."/>
            <person name="Henrissat B."/>
            <person name="Riley R."/>
            <person name="Ahrendt S."/>
            <person name="Nagy L.G."/>
            <person name="Grigoriev I.V."/>
            <person name="Martin F."/>
            <person name="Rosso M.N."/>
        </authorList>
    </citation>
    <scope>NUCLEOTIDE SEQUENCE</scope>
    <source>
        <strain evidence="1">CBS 384.51</strain>
    </source>
</reference>
<organism evidence="1 2">
    <name type="scientific">Irpex rosettiformis</name>
    <dbReference type="NCBI Taxonomy" id="378272"/>
    <lineage>
        <taxon>Eukaryota</taxon>
        <taxon>Fungi</taxon>
        <taxon>Dikarya</taxon>
        <taxon>Basidiomycota</taxon>
        <taxon>Agaricomycotina</taxon>
        <taxon>Agaricomycetes</taxon>
        <taxon>Polyporales</taxon>
        <taxon>Irpicaceae</taxon>
        <taxon>Irpex</taxon>
    </lineage>
</organism>